<dbReference type="EMBL" id="FCNP01000022">
    <property type="protein sequence ID" value="CVI57049.1"/>
    <property type="molecule type" value="Genomic_DNA"/>
</dbReference>
<dbReference type="Proteomes" id="UP000192140">
    <property type="component" value="Unassembled WGS sequence"/>
</dbReference>
<feature type="chain" id="PRO_5012097031" description="Succinate dehydrogenase" evidence="1">
    <location>
        <begin position="25"/>
        <end position="113"/>
    </location>
</feature>
<organism evidence="2 3">
    <name type="scientific">Agrobacterium deltaense NCPPB 1641</name>
    <dbReference type="NCBI Taxonomy" id="1183425"/>
    <lineage>
        <taxon>Bacteria</taxon>
        <taxon>Pseudomonadati</taxon>
        <taxon>Pseudomonadota</taxon>
        <taxon>Alphaproteobacteria</taxon>
        <taxon>Hyphomicrobiales</taxon>
        <taxon>Rhizobiaceae</taxon>
        <taxon>Rhizobium/Agrobacterium group</taxon>
        <taxon>Agrobacterium</taxon>
    </lineage>
</organism>
<sequence>MIMGKRIGLVFLIGVLAAAAPAVAAERYKLRAPGGNTAAVFNDVGVWKTAKAAMNARISVGNPVTAQNLECVARPGTKAEVIKREGSVAYVRASDALFGGCKGYVKSEFLSAY</sequence>
<comment type="caution">
    <text evidence="2">The sequence shown here is derived from an EMBL/GenBank/DDBJ whole genome shotgun (WGS) entry which is preliminary data.</text>
</comment>
<gene>
    <name evidence="2" type="ORF">AGR7A_Cc290810</name>
</gene>
<proteinExistence type="predicted"/>
<protein>
    <recommendedName>
        <fullName evidence="4">Succinate dehydrogenase</fullName>
    </recommendedName>
</protein>
<keyword evidence="1" id="KW-0732">Signal</keyword>
<evidence type="ECO:0008006" key="4">
    <source>
        <dbReference type="Google" id="ProtNLM"/>
    </source>
</evidence>
<name>A0A1S7TR19_9HYPH</name>
<feature type="signal peptide" evidence="1">
    <location>
        <begin position="1"/>
        <end position="24"/>
    </location>
</feature>
<accession>A0A1S7TR19</accession>
<evidence type="ECO:0000313" key="2">
    <source>
        <dbReference type="EMBL" id="CVI57049.1"/>
    </source>
</evidence>
<evidence type="ECO:0000256" key="1">
    <source>
        <dbReference type="SAM" id="SignalP"/>
    </source>
</evidence>
<dbReference type="AlphaFoldDB" id="A0A1S7TR19"/>
<evidence type="ECO:0000313" key="3">
    <source>
        <dbReference type="Proteomes" id="UP000192140"/>
    </source>
</evidence>
<keyword evidence="3" id="KW-1185">Reference proteome</keyword>
<reference evidence="2" key="1">
    <citation type="submission" date="2016-01" db="EMBL/GenBank/DDBJ databases">
        <authorList>
            <person name="Regsiter A."/>
            <person name="william w."/>
        </authorList>
    </citation>
    <scope>NUCLEOTIDE SEQUENCE</scope>
    <source>
        <strain evidence="2">NCPPB 1641</strain>
    </source>
</reference>